<protein>
    <submittedName>
        <fullName evidence="1">YkgJ family cysteine cluster protein</fullName>
    </submittedName>
</protein>
<dbReference type="InterPro" id="IPR005358">
    <property type="entry name" value="Puta_zinc/iron-chelating_dom"/>
</dbReference>
<proteinExistence type="predicted"/>
<evidence type="ECO:0000313" key="2">
    <source>
        <dbReference type="Proteomes" id="UP000682843"/>
    </source>
</evidence>
<gene>
    <name evidence="1" type="ORF">RPMA_17875</name>
</gene>
<accession>A0ABX8A9R7</accession>
<keyword evidence="2" id="KW-1185">Reference proteome</keyword>
<dbReference type="RefSeq" id="WP_211909077.1">
    <property type="nucleotide sequence ID" value="NZ_CP036498.1"/>
</dbReference>
<dbReference type="Proteomes" id="UP000682843">
    <property type="component" value="Chromosome"/>
</dbReference>
<organism evidence="1 2">
    <name type="scientific">Tardiphaga alba</name>
    <dbReference type="NCBI Taxonomy" id="340268"/>
    <lineage>
        <taxon>Bacteria</taxon>
        <taxon>Pseudomonadati</taxon>
        <taxon>Pseudomonadota</taxon>
        <taxon>Alphaproteobacteria</taxon>
        <taxon>Hyphomicrobiales</taxon>
        <taxon>Nitrobacteraceae</taxon>
        <taxon>Tardiphaga</taxon>
    </lineage>
</organism>
<dbReference type="EMBL" id="CP036498">
    <property type="protein sequence ID" value="QUS40493.1"/>
    <property type="molecule type" value="Genomic_DNA"/>
</dbReference>
<sequence length="229" mass="24397">MSAQDAIDFVSDNIAEVGELMRSLSGRYEAIFGNFRSACGVVCDRAADLSEAARDIADLATAASASVYAHIPNQPALACSSGCAACCHLYVQVPPGIAGMMADHIATHFSPSERETLHGRLELAAAAARDAAELTKLRHRCPLLGDDNRCTVYDVRPLTCRAFTSRSVARCNDLVFGDIADGSGVEQNAAHYRIHMEATFALEQAARDRGLPAEQKGLAEALLAEMGSR</sequence>
<reference evidence="1 2" key="1">
    <citation type="submission" date="2019-02" db="EMBL/GenBank/DDBJ databases">
        <title>Emended description of the genus Rhodopseudomonas and description of Rhodopseudomonas albus sp. nov., a non-phototrophic, heavy-metal-tolerant bacterium isolated from garden soil.</title>
        <authorList>
            <person name="Bao Z."/>
            <person name="Cao W.W."/>
            <person name="Sato Y."/>
            <person name="Nishizawa T."/>
            <person name="Zhao J."/>
            <person name="Guo Y."/>
            <person name="Ohta H."/>
        </authorList>
    </citation>
    <scope>NUCLEOTIDE SEQUENCE [LARGE SCALE GENOMIC DNA]</scope>
    <source>
        <strain evidence="1 2">SK50-23</strain>
    </source>
</reference>
<evidence type="ECO:0000313" key="1">
    <source>
        <dbReference type="EMBL" id="QUS40493.1"/>
    </source>
</evidence>
<name>A0ABX8A9R7_9BRAD</name>
<dbReference type="Pfam" id="PF03692">
    <property type="entry name" value="CxxCxxCC"/>
    <property type="match status" value="1"/>
</dbReference>